<dbReference type="GO" id="GO:0004309">
    <property type="term" value="F:exopolyphosphatase activity"/>
    <property type="evidence" value="ECO:0007669"/>
    <property type="project" value="UniProtKB-EC"/>
</dbReference>
<dbReference type="InterPro" id="IPR038222">
    <property type="entry name" value="DHHA2_dom_sf"/>
</dbReference>
<protein>
    <submittedName>
        <fullName evidence="2">Exopolyphosphatase</fullName>
        <ecNumber evidence="2">3.6.1.11</ecNumber>
    </submittedName>
</protein>
<dbReference type="EC" id="3.6.1.11" evidence="2"/>
<comment type="caution">
    <text evidence="2">The sequence shown here is derived from an EMBL/GenBank/DDBJ whole genome shotgun (WGS) entry which is preliminary data.</text>
</comment>
<dbReference type="EMBL" id="JAPDMQ010000377">
    <property type="protein sequence ID" value="KAK0525884.1"/>
    <property type="molecule type" value="Genomic_DNA"/>
</dbReference>
<proteinExistence type="predicted"/>
<gene>
    <name evidence="2" type="primary">PPX1_1</name>
    <name evidence="2" type="ORF">OC842_005374</name>
</gene>
<accession>A0AAN6G9Z6</accession>
<dbReference type="AlphaFoldDB" id="A0AAN6G9Z6"/>
<evidence type="ECO:0000256" key="1">
    <source>
        <dbReference type="SAM" id="MobiDB-lite"/>
    </source>
</evidence>
<dbReference type="Proteomes" id="UP001176521">
    <property type="component" value="Unassembled WGS sequence"/>
</dbReference>
<organism evidence="2 3">
    <name type="scientific">Tilletia horrida</name>
    <dbReference type="NCBI Taxonomy" id="155126"/>
    <lineage>
        <taxon>Eukaryota</taxon>
        <taxon>Fungi</taxon>
        <taxon>Dikarya</taxon>
        <taxon>Basidiomycota</taxon>
        <taxon>Ustilaginomycotina</taxon>
        <taxon>Exobasidiomycetes</taxon>
        <taxon>Tilletiales</taxon>
        <taxon>Tilletiaceae</taxon>
        <taxon>Tilletia</taxon>
    </lineage>
</organism>
<feature type="region of interest" description="Disordered" evidence="1">
    <location>
        <begin position="73"/>
        <end position="95"/>
    </location>
</feature>
<dbReference type="Gene3D" id="3.10.310.20">
    <property type="entry name" value="DHHA2 domain"/>
    <property type="match status" value="1"/>
</dbReference>
<name>A0AAN6G9Z6_9BASI</name>
<evidence type="ECO:0000313" key="3">
    <source>
        <dbReference type="Proteomes" id="UP001176521"/>
    </source>
</evidence>
<reference evidence="2" key="1">
    <citation type="journal article" date="2023" name="PhytoFront">
        <title>Draft Genome Resources of Seven Strains of Tilletia horrida, Causal Agent of Kernel Smut of Rice.</title>
        <authorList>
            <person name="Khanal S."/>
            <person name="Antony Babu S."/>
            <person name="Zhou X.G."/>
        </authorList>
    </citation>
    <scope>NUCLEOTIDE SEQUENCE</scope>
    <source>
        <strain evidence="2">TX3</strain>
    </source>
</reference>
<keyword evidence="3" id="KW-1185">Reference proteome</keyword>
<evidence type="ECO:0000313" key="2">
    <source>
        <dbReference type="EMBL" id="KAK0525884.1"/>
    </source>
</evidence>
<sequence>MADASFVSAAHIATRFPSASSFHAAAAAAAPAPIDEDELARTAAANARFTQPLSTALSILKTSVVGAVDARHVPGEASSSTEPWRPLQQPQPQQQSLDDTAFFATAAVQGKHPRVAVPTLAELPADFPIDFPVSRNGQNLRDLFRRDYKEVQLHLHVASDPFAFNIGFASIPLSMARLLTKDPTPGAPIASGRINAESRATDRWQAWWYSLAAWMDERKLGMMVVGTSYRDEKDRHKRELVVAYTPTYPLPPNFWPTFTSLLLSDAHVPDHSHASAYTQRLLLESEWKGERLQVPLTQQTDKAVLKVGDKRERVGGLDAARGDRWEFRHDARLPVLHAAVWKQANDKANRKIFLPAITWAVEQAASAGKGR</sequence>
<keyword evidence="2" id="KW-0378">Hydrolase</keyword>